<dbReference type="Proteomes" id="UP000244956">
    <property type="component" value="Unassembled WGS sequence"/>
</dbReference>
<dbReference type="GO" id="GO:0006508">
    <property type="term" value="P:proteolysis"/>
    <property type="evidence" value="ECO:0007669"/>
    <property type="project" value="UniProtKB-KW"/>
</dbReference>
<evidence type="ECO:0000313" key="6">
    <source>
        <dbReference type="Proteomes" id="UP000244956"/>
    </source>
</evidence>
<dbReference type="ESTHER" id="9acto-d6a0x6">
    <property type="family name" value="Peptidase_S37"/>
</dbReference>
<evidence type="ECO:0000256" key="2">
    <source>
        <dbReference type="ARBA" id="ARBA00022729"/>
    </source>
</evidence>
<evidence type="ECO:0000313" key="5">
    <source>
        <dbReference type="EMBL" id="PWD98760.1"/>
    </source>
</evidence>
<protein>
    <submittedName>
        <fullName evidence="5">Peptidase</fullName>
    </submittedName>
</protein>
<dbReference type="Gene3D" id="3.40.50.1820">
    <property type="entry name" value="alpha/beta hydrolase"/>
    <property type="match status" value="2"/>
</dbReference>
<feature type="chain" id="PRO_5015489729" evidence="4">
    <location>
        <begin position="21"/>
        <end position="426"/>
    </location>
</feature>
<comment type="caution">
    <text evidence="5">The sequence shown here is derived from an EMBL/GenBank/DDBJ whole genome shotgun (WGS) entry which is preliminary data.</text>
</comment>
<dbReference type="InterPro" id="IPR008761">
    <property type="entry name" value="Peptidase_S37"/>
</dbReference>
<dbReference type="EMBL" id="QEWP01000011">
    <property type="protein sequence ID" value="PWD98760.1"/>
    <property type="molecule type" value="Genomic_DNA"/>
</dbReference>
<keyword evidence="2 4" id="KW-0732">Signal</keyword>
<organism evidence="5 6">
    <name type="scientific">Marinilabilia rubra</name>
    <dbReference type="NCBI Taxonomy" id="2162893"/>
    <lineage>
        <taxon>Bacteria</taxon>
        <taxon>Pseudomonadati</taxon>
        <taxon>Bacteroidota</taxon>
        <taxon>Bacteroidia</taxon>
        <taxon>Marinilabiliales</taxon>
        <taxon>Marinilabiliaceae</taxon>
        <taxon>Marinilabilia</taxon>
    </lineage>
</organism>
<keyword evidence="1" id="KW-0645">Protease</keyword>
<evidence type="ECO:0000256" key="3">
    <source>
        <dbReference type="ARBA" id="ARBA00022801"/>
    </source>
</evidence>
<gene>
    <name evidence="5" type="ORF">DDZ16_13555</name>
</gene>
<sequence length="426" mass="49489">MSKILRFAVLAALAGFLTYCGVSVPLTTNNIEEDKEIFSFKEIEPDSGFQKSWLLWVEQPVDHHNPDKGTFKQRVWLSHRSSEAPVVLVTEGYMAPRNYTTELTQIVEGNQVIVEHRYFDRSAPDSIDWDYLTIEQAAMDHHHIVDLLKKYYKGTWINTGISKGGQTAMIHRALYPKDVDISVPYVAPFNLEKEDQRLVQFFENVGTSKQRKRIREFQKEVLKRKEELIPYFEELIREKGYTFRMGKEKAFELAVLEYPFSLWQWGGPVDQIPEPGASAEVLFNHLHQGSDFGYFSDQQWEQIGPFFYQAYKELGYYPYLATPLKEWLDEIKEDTVSNRFMAPEVDKLTFDKQAPVNILKKLKQEDPKMIVITGENDPWSATSLDPEGFTNVIKIEKPGGSHRTRINNLPDSLKQKVIHQLNDWIE</sequence>
<keyword evidence="3" id="KW-0378">Hydrolase</keyword>
<feature type="signal peptide" evidence="4">
    <location>
        <begin position="1"/>
        <end position="20"/>
    </location>
</feature>
<dbReference type="SUPFAM" id="SSF53474">
    <property type="entry name" value="alpha/beta-Hydrolases"/>
    <property type="match status" value="1"/>
</dbReference>
<accession>A0A2U2B6Q6</accession>
<dbReference type="Pfam" id="PF05576">
    <property type="entry name" value="Peptidase_S37"/>
    <property type="match status" value="1"/>
</dbReference>
<dbReference type="InterPro" id="IPR029058">
    <property type="entry name" value="AB_hydrolase_fold"/>
</dbReference>
<keyword evidence="6" id="KW-1185">Reference proteome</keyword>
<dbReference type="PANTHER" id="PTHR11010:SF38">
    <property type="entry name" value="LYSOSOMAL PRO-X CARBOXYPEPTIDASE"/>
    <property type="match status" value="1"/>
</dbReference>
<evidence type="ECO:0000256" key="1">
    <source>
        <dbReference type="ARBA" id="ARBA00022670"/>
    </source>
</evidence>
<proteinExistence type="predicted"/>
<dbReference type="GO" id="GO:0008239">
    <property type="term" value="F:dipeptidyl-peptidase activity"/>
    <property type="evidence" value="ECO:0007669"/>
    <property type="project" value="TreeGrafter"/>
</dbReference>
<reference evidence="5 6" key="1">
    <citation type="submission" date="2018-05" db="EMBL/GenBank/DDBJ databases">
        <title>Marinilabilia rubrum sp. nov., isolated from saltern sediment.</title>
        <authorList>
            <person name="Zhang R."/>
        </authorList>
    </citation>
    <scope>NUCLEOTIDE SEQUENCE [LARGE SCALE GENOMIC DNA]</scope>
    <source>
        <strain evidence="5 6">WTE16</strain>
    </source>
</reference>
<dbReference type="AlphaFoldDB" id="A0A2U2B6Q6"/>
<dbReference type="RefSeq" id="WP_109265022.1">
    <property type="nucleotide sequence ID" value="NZ_QEWP01000011.1"/>
</dbReference>
<dbReference type="PANTHER" id="PTHR11010">
    <property type="entry name" value="PROTEASE S28 PRO-X CARBOXYPEPTIDASE-RELATED"/>
    <property type="match status" value="1"/>
</dbReference>
<name>A0A2U2B6Q6_9BACT</name>
<dbReference type="OrthoDB" id="3979391at2"/>
<evidence type="ECO:0000256" key="4">
    <source>
        <dbReference type="SAM" id="SignalP"/>
    </source>
</evidence>